<proteinExistence type="predicted"/>
<evidence type="ECO:0000256" key="1">
    <source>
        <dbReference type="SAM" id="MobiDB-lite"/>
    </source>
</evidence>
<accession>S9TGS3</accession>
<name>S9TGS3_9TRYP</name>
<sequence>MDAPTLAAAQQRLLQPLSVAPGAPRRPGRQRHGVGAEREPIRRCRIAAGRGVAGGGTAGALHHVRGEQPERAAHVVHLARRRCFEPQHRVRLRQRVQLGAGGGRVAAQHDGKDEAAAGALAEGGGQRRGRVHRQEVLQVVERNPLHRCQLRKQLSVPLRQVILEQHVIGPAHRVCALALHQVKQLATVLQQVQLGAERLRAARAGVATLQAHRRLRLDRFLHIEKVLEGQGGARGRTRTRLRHGGRHLEARPLAAPALPRPPLGRALGGEARHGAVAGLCRGGRVTVGFLPGGRAGKGGLVQQRVERHRLRGGWRIHQRTELTRERGGQWGG</sequence>
<feature type="region of interest" description="Disordered" evidence="1">
    <location>
        <begin position="18"/>
        <end position="38"/>
    </location>
</feature>
<keyword evidence="3" id="KW-1185">Reference proteome</keyword>
<comment type="caution">
    <text evidence="2">The sequence shown here is derived from an EMBL/GenBank/DDBJ whole genome shotgun (WGS) entry which is preliminary data.</text>
</comment>
<evidence type="ECO:0000313" key="2">
    <source>
        <dbReference type="EMBL" id="EPY15538.1"/>
    </source>
</evidence>
<gene>
    <name evidence="2" type="ORF">STCU_11943</name>
</gene>
<dbReference type="Proteomes" id="UP000015354">
    <property type="component" value="Unassembled WGS sequence"/>
</dbReference>
<evidence type="ECO:0000313" key="3">
    <source>
        <dbReference type="Proteomes" id="UP000015354"/>
    </source>
</evidence>
<dbReference type="AlphaFoldDB" id="S9TGS3"/>
<dbReference type="EMBL" id="ATMH01011983">
    <property type="protein sequence ID" value="EPY15538.1"/>
    <property type="molecule type" value="Genomic_DNA"/>
</dbReference>
<organism evidence="2 3">
    <name type="scientific">Strigomonas culicis</name>
    <dbReference type="NCBI Taxonomy" id="28005"/>
    <lineage>
        <taxon>Eukaryota</taxon>
        <taxon>Discoba</taxon>
        <taxon>Euglenozoa</taxon>
        <taxon>Kinetoplastea</taxon>
        <taxon>Metakinetoplastina</taxon>
        <taxon>Trypanosomatida</taxon>
        <taxon>Trypanosomatidae</taxon>
        <taxon>Strigomonadinae</taxon>
        <taxon>Strigomonas</taxon>
    </lineage>
</organism>
<reference evidence="2 3" key="1">
    <citation type="journal article" date="2013" name="PLoS ONE">
        <title>Predicting the Proteins of Angomonas deanei, Strigomonas culicis and Their Respective Endosymbionts Reveals New Aspects of the Trypanosomatidae Family.</title>
        <authorList>
            <person name="Motta M.C."/>
            <person name="Martins A.C."/>
            <person name="de Souza S.S."/>
            <person name="Catta-Preta C.M."/>
            <person name="Silva R."/>
            <person name="Klein C.C."/>
            <person name="de Almeida L.G."/>
            <person name="de Lima Cunha O."/>
            <person name="Ciapina L.P."/>
            <person name="Brocchi M."/>
            <person name="Colabardini A.C."/>
            <person name="de Araujo Lima B."/>
            <person name="Machado C.R."/>
            <person name="de Almeida Soares C.M."/>
            <person name="Probst C.M."/>
            <person name="de Menezes C.B."/>
            <person name="Thompson C.E."/>
            <person name="Bartholomeu D.C."/>
            <person name="Gradia D.F."/>
            <person name="Pavoni D.P."/>
            <person name="Grisard E.C."/>
            <person name="Fantinatti-Garboggini F."/>
            <person name="Marchini F.K."/>
            <person name="Rodrigues-Luiz G.F."/>
            <person name="Wagner G."/>
            <person name="Goldman G.H."/>
            <person name="Fietto J.L."/>
            <person name="Elias M.C."/>
            <person name="Goldman M.H."/>
            <person name="Sagot M.F."/>
            <person name="Pereira M."/>
            <person name="Stoco P.H."/>
            <person name="de Mendonca-Neto R.P."/>
            <person name="Teixeira S.M."/>
            <person name="Maciel T.E."/>
            <person name="de Oliveira Mendes T.A."/>
            <person name="Urmenyi T.P."/>
            <person name="de Souza W."/>
            <person name="Schenkman S."/>
            <person name="de Vasconcelos A.T."/>
        </authorList>
    </citation>
    <scope>NUCLEOTIDE SEQUENCE [LARGE SCALE GENOMIC DNA]</scope>
</reference>
<protein>
    <submittedName>
        <fullName evidence="2">Uncharacterized protein</fullName>
    </submittedName>
</protein>